<protein>
    <recommendedName>
        <fullName evidence="1">Rhodanese domain-containing protein</fullName>
    </recommendedName>
</protein>
<dbReference type="InterPro" id="IPR036873">
    <property type="entry name" value="Rhodanese-like_dom_sf"/>
</dbReference>
<dbReference type="AlphaFoldDB" id="A0A3B0X3R8"/>
<name>A0A3B0X3R8_9ZZZZ</name>
<dbReference type="SUPFAM" id="SSF52821">
    <property type="entry name" value="Rhodanese/Cell cycle control phosphatase"/>
    <property type="match status" value="1"/>
</dbReference>
<dbReference type="PROSITE" id="PS50206">
    <property type="entry name" value="RHODANESE_3"/>
    <property type="match status" value="1"/>
</dbReference>
<evidence type="ECO:0000313" key="2">
    <source>
        <dbReference type="EMBL" id="VAW59033.1"/>
    </source>
</evidence>
<reference evidence="2" key="1">
    <citation type="submission" date="2018-06" db="EMBL/GenBank/DDBJ databases">
        <authorList>
            <person name="Zhirakovskaya E."/>
        </authorList>
    </citation>
    <scope>NUCLEOTIDE SEQUENCE</scope>
</reference>
<feature type="domain" description="Rhodanese" evidence="1">
    <location>
        <begin position="100"/>
        <end position="234"/>
    </location>
</feature>
<proteinExistence type="predicted"/>
<dbReference type="InterPro" id="IPR001763">
    <property type="entry name" value="Rhodanese-like_dom"/>
</dbReference>
<gene>
    <name evidence="2" type="ORF">MNBD_GAMMA08-797</name>
</gene>
<organism evidence="2">
    <name type="scientific">hydrothermal vent metagenome</name>
    <dbReference type="NCBI Taxonomy" id="652676"/>
    <lineage>
        <taxon>unclassified sequences</taxon>
        <taxon>metagenomes</taxon>
        <taxon>ecological metagenomes</taxon>
    </lineage>
</organism>
<evidence type="ECO:0000259" key="1">
    <source>
        <dbReference type="PROSITE" id="PS50206"/>
    </source>
</evidence>
<dbReference type="SMART" id="SM00450">
    <property type="entry name" value="RHOD"/>
    <property type="match status" value="1"/>
</dbReference>
<accession>A0A3B0X3R8</accession>
<sequence length="234" mass="26218">MQLIKTVHLFIFLCINYLSIGTALALDVNIKKNLSHVNTAHNGEIISIQRIQDQDNVLTGGYTKTSRKCPPFCIQPMHLADGVTTVAELELLDFIKTKLNQGKGVLIDARTPSWFNKSTIPGSINIPFTTFDRKSDELVKTAALARLGVTIKAETTEESFFDYAINMIKNEPMKDYSIWDFSKAKEIMLWCNGAWCGQSPRAIKGLLALGYPAEKIYYYRGGMQAWQSLGLTTK</sequence>
<dbReference type="Gene3D" id="3.40.250.10">
    <property type="entry name" value="Rhodanese-like domain"/>
    <property type="match status" value="1"/>
</dbReference>
<dbReference type="CDD" id="cd00158">
    <property type="entry name" value="RHOD"/>
    <property type="match status" value="1"/>
</dbReference>
<dbReference type="EMBL" id="UOFH01000049">
    <property type="protein sequence ID" value="VAW59033.1"/>
    <property type="molecule type" value="Genomic_DNA"/>
</dbReference>
<dbReference type="Pfam" id="PF00581">
    <property type="entry name" value="Rhodanese"/>
    <property type="match status" value="1"/>
</dbReference>